<feature type="region of interest" description="Disordered" evidence="1">
    <location>
        <begin position="76"/>
        <end position="113"/>
    </location>
</feature>
<sequence>MVMDIRSPHPLIVGRMWLDSIEAVSSTRHQCLRFPYHGEVVSIWGETRFNGARVRNWTICVMHIKWEMHSYKMKNYSPEDMLGQGRKPKRARDKEEAELAKPPPEMSWPTKAS</sequence>
<dbReference type="AlphaFoldDB" id="A0AAV9BIJ8"/>
<gene>
    <name evidence="2" type="ORF">QJS04_geneDACA020811</name>
</gene>
<dbReference type="EMBL" id="JAUJYN010000003">
    <property type="protein sequence ID" value="KAK1276476.1"/>
    <property type="molecule type" value="Genomic_DNA"/>
</dbReference>
<dbReference type="Proteomes" id="UP001179952">
    <property type="component" value="Unassembled WGS sequence"/>
</dbReference>
<comment type="caution">
    <text evidence="2">The sequence shown here is derived from an EMBL/GenBank/DDBJ whole genome shotgun (WGS) entry which is preliminary data.</text>
</comment>
<reference evidence="2" key="2">
    <citation type="submission" date="2023-06" db="EMBL/GenBank/DDBJ databases">
        <authorList>
            <person name="Ma L."/>
            <person name="Liu K.-W."/>
            <person name="Li Z."/>
            <person name="Hsiao Y.-Y."/>
            <person name="Qi Y."/>
            <person name="Fu T."/>
            <person name="Tang G."/>
            <person name="Zhang D."/>
            <person name="Sun W.-H."/>
            <person name="Liu D.-K."/>
            <person name="Li Y."/>
            <person name="Chen G.-Z."/>
            <person name="Liu X.-D."/>
            <person name="Liao X.-Y."/>
            <person name="Jiang Y.-T."/>
            <person name="Yu X."/>
            <person name="Hao Y."/>
            <person name="Huang J."/>
            <person name="Zhao X.-W."/>
            <person name="Ke S."/>
            <person name="Chen Y.-Y."/>
            <person name="Wu W.-L."/>
            <person name="Hsu J.-L."/>
            <person name="Lin Y.-F."/>
            <person name="Huang M.-D."/>
            <person name="Li C.-Y."/>
            <person name="Huang L."/>
            <person name="Wang Z.-W."/>
            <person name="Zhao X."/>
            <person name="Zhong W.-Y."/>
            <person name="Peng D.-H."/>
            <person name="Ahmad S."/>
            <person name="Lan S."/>
            <person name="Zhang J.-S."/>
            <person name="Tsai W.-C."/>
            <person name="Van De Peer Y."/>
            <person name="Liu Z.-J."/>
        </authorList>
    </citation>
    <scope>NUCLEOTIDE SEQUENCE</scope>
    <source>
        <strain evidence="2">SCP</strain>
        <tissue evidence="2">Leaves</tissue>
    </source>
</reference>
<accession>A0AAV9BIJ8</accession>
<organism evidence="2 3">
    <name type="scientific">Acorus gramineus</name>
    <name type="common">Dwarf sweet flag</name>
    <dbReference type="NCBI Taxonomy" id="55184"/>
    <lineage>
        <taxon>Eukaryota</taxon>
        <taxon>Viridiplantae</taxon>
        <taxon>Streptophyta</taxon>
        <taxon>Embryophyta</taxon>
        <taxon>Tracheophyta</taxon>
        <taxon>Spermatophyta</taxon>
        <taxon>Magnoliopsida</taxon>
        <taxon>Liliopsida</taxon>
        <taxon>Acoraceae</taxon>
        <taxon>Acorus</taxon>
    </lineage>
</organism>
<proteinExistence type="predicted"/>
<keyword evidence="3" id="KW-1185">Reference proteome</keyword>
<evidence type="ECO:0000313" key="3">
    <source>
        <dbReference type="Proteomes" id="UP001179952"/>
    </source>
</evidence>
<protein>
    <submittedName>
        <fullName evidence="2">Uncharacterized protein</fullName>
    </submittedName>
</protein>
<reference evidence="2" key="1">
    <citation type="journal article" date="2023" name="Nat. Commun.">
        <title>Diploid and tetraploid genomes of Acorus and the evolution of monocots.</title>
        <authorList>
            <person name="Ma L."/>
            <person name="Liu K.W."/>
            <person name="Li Z."/>
            <person name="Hsiao Y.Y."/>
            <person name="Qi Y."/>
            <person name="Fu T."/>
            <person name="Tang G.D."/>
            <person name="Zhang D."/>
            <person name="Sun W.H."/>
            <person name="Liu D.K."/>
            <person name="Li Y."/>
            <person name="Chen G.Z."/>
            <person name="Liu X.D."/>
            <person name="Liao X.Y."/>
            <person name="Jiang Y.T."/>
            <person name="Yu X."/>
            <person name="Hao Y."/>
            <person name="Huang J."/>
            <person name="Zhao X.W."/>
            <person name="Ke S."/>
            <person name="Chen Y.Y."/>
            <person name="Wu W.L."/>
            <person name="Hsu J.L."/>
            <person name="Lin Y.F."/>
            <person name="Huang M.D."/>
            <person name="Li C.Y."/>
            <person name="Huang L."/>
            <person name="Wang Z.W."/>
            <person name="Zhao X."/>
            <person name="Zhong W.Y."/>
            <person name="Peng D.H."/>
            <person name="Ahmad S."/>
            <person name="Lan S."/>
            <person name="Zhang J.S."/>
            <person name="Tsai W.C."/>
            <person name="Van de Peer Y."/>
            <person name="Liu Z.J."/>
        </authorList>
    </citation>
    <scope>NUCLEOTIDE SEQUENCE</scope>
    <source>
        <strain evidence="2">SCP</strain>
    </source>
</reference>
<evidence type="ECO:0000313" key="2">
    <source>
        <dbReference type="EMBL" id="KAK1276476.1"/>
    </source>
</evidence>
<evidence type="ECO:0000256" key="1">
    <source>
        <dbReference type="SAM" id="MobiDB-lite"/>
    </source>
</evidence>
<name>A0AAV9BIJ8_ACOGR</name>